<feature type="compositionally biased region" description="Basic and acidic residues" evidence="1">
    <location>
        <begin position="103"/>
        <end position="123"/>
    </location>
</feature>
<evidence type="ECO:0000313" key="3">
    <source>
        <dbReference type="Proteomes" id="UP000250235"/>
    </source>
</evidence>
<accession>A0A2Z7AX85</accession>
<protein>
    <submittedName>
        <fullName evidence="2">Pentatricopeptide repeat-containing protein</fullName>
    </submittedName>
</protein>
<dbReference type="Proteomes" id="UP000250235">
    <property type="component" value="Unassembled WGS sequence"/>
</dbReference>
<reference evidence="2 3" key="1">
    <citation type="journal article" date="2015" name="Proc. Natl. Acad. Sci. U.S.A.">
        <title>The resurrection genome of Boea hygrometrica: A blueprint for survival of dehydration.</title>
        <authorList>
            <person name="Xiao L."/>
            <person name="Yang G."/>
            <person name="Zhang L."/>
            <person name="Yang X."/>
            <person name="Zhao S."/>
            <person name="Ji Z."/>
            <person name="Zhou Q."/>
            <person name="Hu M."/>
            <person name="Wang Y."/>
            <person name="Chen M."/>
            <person name="Xu Y."/>
            <person name="Jin H."/>
            <person name="Xiao X."/>
            <person name="Hu G."/>
            <person name="Bao F."/>
            <person name="Hu Y."/>
            <person name="Wan P."/>
            <person name="Li L."/>
            <person name="Deng X."/>
            <person name="Kuang T."/>
            <person name="Xiang C."/>
            <person name="Zhu J.K."/>
            <person name="Oliver M.J."/>
            <person name="He Y."/>
        </authorList>
    </citation>
    <scope>NUCLEOTIDE SEQUENCE [LARGE SCALE GENOMIC DNA]</scope>
    <source>
        <strain evidence="3">cv. XS01</strain>
    </source>
</reference>
<evidence type="ECO:0000256" key="1">
    <source>
        <dbReference type="SAM" id="MobiDB-lite"/>
    </source>
</evidence>
<sequence>MLGRDKRGSWRIQHAREQHHRAPIIAHKSATRRPPCEKEAATSCAIVREIVATSRPPGGRYSRPCAASVHVPRAHMRTAAVDCQSGPRPDSIFLQSACTRKLMDLPRTESPRRGDRNKSDHEAGGGPPGNRNLTPVDFESSTTMHRLLHASGSHPIPPPDDPKTNQYNQDLGLIHSTNGNHLESPNEGSSIDHQVTIYLHAQSITMFPTNETRDDVSVTQGELLVLVLKFEVAAGRCCA</sequence>
<gene>
    <name evidence="2" type="ORF">F511_34479</name>
</gene>
<dbReference type="AlphaFoldDB" id="A0A2Z7AX85"/>
<organism evidence="2 3">
    <name type="scientific">Dorcoceras hygrometricum</name>
    <dbReference type="NCBI Taxonomy" id="472368"/>
    <lineage>
        <taxon>Eukaryota</taxon>
        <taxon>Viridiplantae</taxon>
        <taxon>Streptophyta</taxon>
        <taxon>Embryophyta</taxon>
        <taxon>Tracheophyta</taxon>
        <taxon>Spermatophyta</taxon>
        <taxon>Magnoliopsida</taxon>
        <taxon>eudicotyledons</taxon>
        <taxon>Gunneridae</taxon>
        <taxon>Pentapetalae</taxon>
        <taxon>asterids</taxon>
        <taxon>lamiids</taxon>
        <taxon>Lamiales</taxon>
        <taxon>Gesneriaceae</taxon>
        <taxon>Didymocarpoideae</taxon>
        <taxon>Trichosporeae</taxon>
        <taxon>Loxocarpinae</taxon>
        <taxon>Dorcoceras</taxon>
    </lineage>
</organism>
<evidence type="ECO:0000313" key="2">
    <source>
        <dbReference type="EMBL" id="KZV26501.1"/>
    </source>
</evidence>
<feature type="region of interest" description="Disordered" evidence="1">
    <location>
        <begin position="149"/>
        <end position="188"/>
    </location>
</feature>
<name>A0A2Z7AX85_9LAMI</name>
<keyword evidence="3" id="KW-1185">Reference proteome</keyword>
<dbReference type="EMBL" id="KV011219">
    <property type="protein sequence ID" value="KZV26501.1"/>
    <property type="molecule type" value="Genomic_DNA"/>
</dbReference>
<feature type="compositionally biased region" description="Polar residues" evidence="1">
    <location>
        <begin position="164"/>
        <end position="188"/>
    </location>
</feature>
<proteinExistence type="predicted"/>
<feature type="region of interest" description="Disordered" evidence="1">
    <location>
        <begin position="103"/>
        <end position="137"/>
    </location>
</feature>